<accession>A0A290Z2U7</accession>
<name>A0A290Z2U7_9PSEU</name>
<reference evidence="2" key="1">
    <citation type="submission" date="2017-09" db="EMBL/GenBank/DDBJ databases">
        <title>Complete Genome Sequence of ansamitocin-producing Bacterium Actinosynnema pretiosum X47.</title>
        <authorList>
            <person name="Cao G."/>
            <person name="Zong G."/>
            <person name="Zhong C."/>
            <person name="Fu J."/>
        </authorList>
    </citation>
    <scope>NUCLEOTIDE SEQUENCE [LARGE SCALE GENOMIC DNA]</scope>
    <source>
        <strain evidence="2">X47</strain>
    </source>
</reference>
<feature type="transmembrane region" description="Helical" evidence="1">
    <location>
        <begin position="207"/>
        <end position="227"/>
    </location>
</feature>
<dbReference type="Proteomes" id="UP000218505">
    <property type="component" value="Chromosome"/>
</dbReference>
<dbReference type="AlphaFoldDB" id="A0A290Z2U7"/>
<evidence type="ECO:0008006" key="4">
    <source>
        <dbReference type="Google" id="ProtNLM"/>
    </source>
</evidence>
<proteinExistence type="predicted"/>
<protein>
    <recommendedName>
        <fullName evidence="4">DUF4239 domain-containing protein</fullName>
    </recommendedName>
</protein>
<evidence type="ECO:0000256" key="1">
    <source>
        <dbReference type="SAM" id="Phobius"/>
    </source>
</evidence>
<gene>
    <name evidence="2" type="ORF">CNX65_08325</name>
</gene>
<evidence type="ECO:0000313" key="2">
    <source>
        <dbReference type="EMBL" id="ATE53295.1"/>
    </source>
</evidence>
<keyword evidence="1" id="KW-0472">Membrane</keyword>
<organism evidence="2 3">
    <name type="scientific">Actinosynnema pretiosum</name>
    <dbReference type="NCBI Taxonomy" id="42197"/>
    <lineage>
        <taxon>Bacteria</taxon>
        <taxon>Bacillati</taxon>
        <taxon>Actinomycetota</taxon>
        <taxon>Actinomycetes</taxon>
        <taxon>Pseudonocardiales</taxon>
        <taxon>Pseudonocardiaceae</taxon>
        <taxon>Actinosynnema</taxon>
    </lineage>
</organism>
<dbReference type="EMBL" id="CP023445">
    <property type="protein sequence ID" value="ATE53295.1"/>
    <property type="molecule type" value="Genomic_DNA"/>
</dbReference>
<keyword evidence="1" id="KW-0812">Transmembrane</keyword>
<keyword evidence="1" id="KW-1133">Transmembrane helix</keyword>
<sequence length="252" mass="26604">MSVYITGFLWVGGAAVAAALLAYLIRRLGADEGRAENNEAAGQVFTIVGGLHAVLVAFVLIALFDGVTSAGDGAFAEADSLVAASWASDALSPDTGAEVRELARHYAMTVADEEWPVMRTGADVDSSGWATLDQMRKVVASAPTTDDWQVDRKTEATRKLWAVYEARQERLDAASGRVSSVIWFTLALGTALSLAMPLLFGGPLVRTHVVIVSTLAAAMALLLFATYQLQNPFDGGADVGPDAFQAAVERLA</sequence>
<keyword evidence="3" id="KW-1185">Reference proteome</keyword>
<dbReference type="RefSeq" id="WP_096492245.1">
    <property type="nucleotide sequence ID" value="NZ_CP023445.1"/>
</dbReference>
<feature type="transmembrane region" description="Helical" evidence="1">
    <location>
        <begin position="181"/>
        <end position="200"/>
    </location>
</feature>
<feature type="transmembrane region" description="Helical" evidence="1">
    <location>
        <begin position="44"/>
        <end position="64"/>
    </location>
</feature>
<dbReference type="Pfam" id="PF14023">
    <property type="entry name" value="Bestrophin-like"/>
    <property type="match status" value="1"/>
</dbReference>
<dbReference type="InterPro" id="IPR025333">
    <property type="entry name" value="DUF4239"/>
</dbReference>
<evidence type="ECO:0000313" key="3">
    <source>
        <dbReference type="Proteomes" id="UP000218505"/>
    </source>
</evidence>
<feature type="transmembrane region" description="Helical" evidence="1">
    <location>
        <begin position="6"/>
        <end position="24"/>
    </location>
</feature>
<dbReference type="KEGG" id="apre:CNX65_08325"/>